<evidence type="ECO:0000256" key="5">
    <source>
        <dbReference type="ARBA" id="ARBA00023163"/>
    </source>
</evidence>
<dbReference type="VEuPathDB" id="VectorBase:PPAPM1_007150"/>
<evidence type="ECO:0000313" key="9">
    <source>
        <dbReference type="Proteomes" id="UP000092462"/>
    </source>
</evidence>
<keyword evidence="4" id="KW-0238">DNA-binding</keyword>
<feature type="compositionally biased region" description="Basic and acidic residues" evidence="6">
    <location>
        <begin position="400"/>
        <end position="416"/>
    </location>
</feature>
<dbReference type="EnsemblMetazoa" id="PPAI002429-RA">
    <property type="protein sequence ID" value="PPAI002429-PA"/>
    <property type="gene ID" value="PPAI002429"/>
</dbReference>
<feature type="compositionally biased region" description="Basic residues" evidence="6">
    <location>
        <begin position="688"/>
        <end position="701"/>
    </location>
</feature>
<dbReference type="Pfam" id="PF16421">
    <property type="entry name" value="E2F_CC-MB"/>
    <property type="match status" value="1"/>
</dbReference>
<dbReference type="PANTHER" id="PTHR16487:SF0">
    <property type="entry name" value="PROTEIN PHOSPHATASE 4 REGULATORY SUBUNIT 2-RELATED"/>
    <property type="match status" value="1"/>
</dbReference>
<dbReference type="GO" id="GO:0046983">
    <property type="term" value="F:protein dimerization activity"/>
    <property type="evidence" value="ECO:0007669"/>
    <property type="project" value="InterPro"/>
</dbReference>
<reference evidence="8" key="1">
    <citation type="submission" date="2022-08" db="UniProtKB">
        <authorList>
            <consortium name="EnsemblMetazoa"/>
        </authorList>
    </citation>
    <scope>IDENTIFICATION</scope>
    <source>
        <strain evidence="8">Israel</strain>
    </source>
</reference>
<evidence type="ECO:0000256" key="3">
    <source>
        <dbReference type="ARBA" id="ARBA00023015"/>
    </source>
</evidence>
<evidence type="ECO:0000256" key="2">
    <source>
        <dbReference type="ARBA" id="ARBA00010940"/>
    </source>
</evidence>
<keyword evidence="5" id="KW-0804">Transcription</keyword>
<dbReference type="GO" id="GO:0030289">
    <property type="term" value="C:protein phosphatase 4 complex"/>
    <property type="evidence" value="ECO:0007669"/>
    <property type="project" value="InterPro"/>
</dbReference>
<accession>A0A1B0D4M1</accession>
<dbReference type="GO" id="GO:0005634">
    <property type="term" value="C:nucleus"/>
    <property type="evidence" value="ECO:0007669"/>
    <property type="project" value="TreeGrafter"/>
</dbReference>
<keyword evidence="3" id="KW-0805">Transcription regulation</keyword>
<dbReference type="InterPro" id="IPR015267">
    <property type="entry name" value="PPP4R2"/>
</dbReference>
<comment type="similarity">
    <text evidence="2">Belongs to the E2F/DP family.</text>
</comment>
<dbReference type="GO" id="GO:0003677">
    <property type="term" value="F:DNA binding"/>
    <property type="evidence" value="ECO:0007669"/>
    <property type="project" value="UniProtKB-KW"/>
</dbReference>
<evidence type="ECO:0000256" key="1">
    <source>
        <dbReference type="ARBA" id="ARBA00009207"/>
    </source>
</evidence>
<feature type="region of interest" description="Disordered" evidence="6">
    <location>
        <begin position="651"/>
        <end position="717"/>
    </location>
</feature>
<evidence type="ECO:0000256" key="4">
    <source>
        <dbReference type="ARBA" id="ARBA00023125"/>
    </source>
</evidence>
<dbReference type="GO" id="GO:0019888">
    <property type="term" value="F:protein phosphatase regulator activity"/>
    <property type="evidence" value="ECO:0007669"/>
    <property type="project" value="InterPro"/>
</dbReference>
<dbReference type="SUPFAM" id="SSF144074">
    <property type="entry name" value="E2F-DP heterodimerization region"/>
    <property type="match status" value="1"/>
</dbReference>
<feature type="region of interest" description="Disordered" evidence="6">
    <location>
        <begin position="500"/>
        <end position="520"/>
    </location>
</feature>
<sequence length="780" mass="86358">MLVMENPEEVLQILERYTKIRPNDIPQELELYIRHVAKTGDTVYRWPNIKYLFREKLICVIKQFHDSTPSIEDLPQYPNVDPFNYETMKNSLLERLDTFSAAPFTIQRIAELLSDPRKQYTRIDKFMRAVEKNILVVSTIEPGRKATDSENGDSLDSMVNGDLPTEVDVDIDMSNTALPPINTLAPSAAVIMAEVAAVAKFVSNASKSPTPEDNVTLPDALEVAEVEPEVNITDSIEKFDGAEEAKTDENPPEASAFSPVVVIKPLDETETPKKEAAEESAETKEEEKPAPSETETAEAEVPSAEVVSEEPEKIDSDNSNVTISSSSSDDSNSTDESLTGQSSDAEEKAIAVSSVTAPEPPSVDDDSTTQDRTVEEIPVSDSSSEGEAKSNATEEVAAEEPAKAEEVLPEETKLPETSESTTTADNDPPIAFHATESKEEPQEETQDRTEDGEPVCKKPMEMLIEVPPALPLEDIPAAAAASPIDVVSQMVEEVTPSEELVKIDEPLPSTDSSSSPSDESTDLVLPLEVAEMEVAPQPSTNRKVMHLQSVASSLKEEEDELTEHCMYMRQNLKNILGDTVNQSYAYVTRDDLLDCYGEDNVMVLRCSEKMQLSVPLKSEAEESECALQISSQMREIDVRLLTKQGRSLVQKSTLPSSEYGSRIKQEPVDNELNSPKRNAEDDEVKHALPAKRRPGRPRKVKKVPDYESDESDSEERRKTAEILLNHTNKEVNRFKVHNFDKFSGDLPFVKLERPVHTAFTFSLGSNEGITDIFDIPNQEQ</sequence>
<dbReference type="VEuPathDB" id="VectorBase:PPAPM1_009132"/>
<dbReference type="GO" id="GO:0005737">
    <property type="term" value="C:cytoplasm"/>
    <property type="evidence" value="ECO:0007669"/>
    <property type="project" value="TreeGrafter"/>
</dbReference>
<comment type="similarity">
    <text evidence="1">Belongs to the PPP4R2 family.</text>
</comment>
<dbReference type="InterPro" id="IPR032198">
    <property type="entry name" value="E2F_CC-MB"/>
</dbReference>
<feature type="compositionally biased region" description="Low complexity" evidence="6">
    <location>
        <begin position="291"/>
        <end position="306"/>
    </location>
</feature>
<evidence type="ECO:0000256" key="6">
    <source>
        <dbReference type="SAM" id="MobiDB-lite"/>
    </source>
</evidence>
<dbReference type="Proteomes" id="UP000092462">
    <property type="component" value="Unassembled WGS sequence"/>
</dbReference>
<feature type="domain" description="E2F transcription factor CC-MB" evidence="7">
    <location>
        <begin position="548"/>
        <end position="641"/>
    </location>
</feature>
<feature type="compositionally biased region" description="Basic and acidic residues" evidence="6">
    <location>
        <begin position="265"/>
        <end position="290"/>
    </location>
</feature>
<evidence type="ECO:0000313" key="8">
    <source>
        <dbReference type="EnsemblMetazoa" id="PPAI002429-PA"/>
    </source>
</evidence>
<organism evidence="8 9">
    <name type="scientific">Phlebotomus papatasi</name>
    <name type="common">Sandfly</name>
    <dbReference type="NCBI Taxonomy" id="29031"/>
    <lineage>
        <taxon>Eukaryota</taxon>
        <taxon>Metazoa</taxon>
        <taxon>Ecdysozoa</taxon>
        <taxon>Arthropoda</taxon>
        <taxon>Hexapoda</taxon>
        <taxon>Insecta</taxon>
        <taxon>Pterygota</taxon>
        <taxon>Neoptera</taxon>
        <taxon>Endopterygota</taxon>
        <taxon>Diptera</taxon>
        <taxon>Nematocera</taxon>
        <taxon>Psychodoidea</taxon>
        <taxon>Psychodidae</taxon>
        <taxon>Phlebotomus</taxon>
        <taxon>Phlebotomus</taxon>
    </lineage>
</organism>
<feature type="region of interest" description="Disordered" evidence="6">
    <location>
        <begin position="242"/>
        <end position="456"/>
    </location>
</feature>
<feature type="compositionally biased region" description="Basic and acidic residues" evidence="6">
    <location>
        <begin position="435"/>
        <end position="456"/>
    </location>
</feature>
<evidence type="ECO:0000259" key="7">
    <source>
        <dbReference type="Pfam" id="PF16421"/>
    </source>
</evidence>
<dbReference type="VEuPathDB" id="VectorBase:PPAI002429"/>
<dbReference type="PANTHER" id="PTHR16487">
    <property type="entry name" value="PPP4R2-RELATED PROTEIN"/>
    <property type="match status" value="1"/>
</dbReference>
<dbReference type="Pfam" id="PF09184">
    <property type="entry name" value="PPP4R2"/>
    <property type="match status" value="1"/>
</dbReference>
<dbReference type="EMBL" id="AJVK01024679">
    <property type="status" value="NOT_ANNOTATED_CDS"/>
    <property type="molecule type" value="Genomic_DNA"/>
</dbReference>
<proteinExistence type="inferred from homology"/>
<feature type="compositionally biased region" description="Low complexity" evidence="6">
    <location>
        <begin position="317"/>
        <end position="339"/>
    </location>
</feature>
<feature type="compositionally biased region" description="Basic and acidic residues" evidence="6">
    <location>
        <begin position="677"/>
        <end position="686"/>
    </location>
</feature>
<keyword evidence="9" id="KW-1185">Reference proteome</keyword>
<dbReference type="InterPro" id="IPR037241">
    <property type="entry name" value="E2F-DP_heterodim"/>
</dbReference>
<name>A0A1B0D4M1_PHLPP</name>
<protein>
    <recommendedName>
        <fullName evidence="7">E2F transcription factor CC-MB domain-containing protein</fullName>
    </recommendedName>
</protein>
<dbReference type="Gene3D" id="6.10.250.540">
    <property type="match status" value="1"/>
</dbReference>
<dbReference type="AlphaFoldDB" id="A0A1B0D4M1"/>
<feature type="compositionally biased region" description="Low complexity" evidence="6">
    <location>
        <begin position="506"/>
        <end position="518"/>
    </location>
</feature>